<dbReference type="EMBL" id="BAAAOR010000015">
    <property type="protein sequence ID" value="GAA1517005.1"/>
    <property type="molecule type" value="Genomic_DNA"/>
</dbReference>
<dbReference type="Proteomes" id="UP001500842">
    <property type="component" value="Unassembled WGS sequence"/>
</dbReference>
<sequence>MTARLSGLSLLVTGGGSGIGRAVVDAFVAEGGHVTVVEYDDERASDVAAAHGDAVEAMVGDAGDPKVLAAAVEAASRRGSLDHLACIVGSFDFYQSILDLDADRLERAAMEIWRRNVLSALLAIRAAHDHLSRARGSITLTVSGAAYRAEGGGVLYGSSKAALHGVVVHLASELAPRVRVNGVAPGGTAQTRLGGLASLDQRTTTAEVAGRDERIRAGTALGVLPLPADHAPAYVHLADPVASRVVTGTVMRTDGGRQ</sequence>
<dbReference type="InterPro" id="IPR020904">
    <property type="entry name" value="Sc_DH/Rdtase_CS"/>
</dbReference>
<dbReference type="SUPFAM" id="SSF51735">
    <property type="entry name" value="NAD(P)-binding Rossmann-fold domains"/>
    <property type="match status" value="1"/>
</dbReference>
<evidence type="ECO:0000256" key="2">
    <source>
        <dbReference type="ARBA" id="ARBA00023002"/>
    </source>
</evidence>
<dbReference type="PRINTS" id="PR00081">
    <property type="entry name" value="GDHRDH"/>
</dbReference>
<name>A0ABN2ADG3_9ACTN</name>
<keyword evidence="4" id="KW-1185">Reference proteome</keyword>
<dbReference type="Gene3D" id="3.40.50.720">
    <property type="entry name" value="NAD(P)-binding Rossmann-like Domain"/>
    <property type="match status" value="1"/>
</dbReference>
<gene>
    <name evidence="3" type="ORF">GCM10009788_21490</name>
</gene>
<dbReference type="PANTHER" id="PTHR43669">
    <property type="entry name" value="5-KETO-D-GLUCONATE 5-REDUCTASE"/>
    <property type="match status" value="1"/>
</dbReference>
<proteinExistence type="inferred from homology"/>
<dbReference type="Pfam" id="PF00106">
    <property type="entry name" value="adh_short"/>
    <property type="match status" value="1"/>
</dbReference>
<dbReference type="InterPro" id="IPR002347">
    <property type="entry name" value="SDR_fam"/>
</dbReference>
<dbReference type="RefSeq" id="WP_141004647.1">
    <property type="nucleotide sequence ID" value="NZ_BAAAOR010000015.1"/>
</dbReference>
<keyword evidence="2" id="KW-0560">Oxidoreductase</keyword>
<evidence type="ECO:0000256" key="1">
    <source>
        <dbReference type="ARBA" id="ARBA00006484"/>
    </source>
</evidence>
<organism evidence="3 4">
    <name type="scientific">Nocardioides humi</name>
    <dbReference type="NCBI Taxonomy" id="449461"/>
    <lineage>
        <taxon>Bacteria</taxon>
        <taxon>Bacillati</taxon>
        <taxon>Actinomycetota</taxon>
        <taxon>Actinomycetes</taxon>
        <taxon>Propionibacteriales</taxon>
        <taxon>Nocardioidaceae</taxon>
        <taxon>Nocardioides</taxon>
    </lineage>
</organism>
<accession>A0ABN2ADG3</accession>
<reference evidence="3 4" key="1">
    <citation type="journal article" date="2019" name="Int. J. Syst. Evol. Microbiol.">
        <title>The Global Catalogue of Microorganisms (GCM) 10K type strain sequencing project: providing services to taxonomists for standard genome sequencing and annotation.</title>
        <authorList>
            <consortium name="The Broad Institute Genomics Platform"/>
            <consortium name="The Broad Institute Genome Sequencing Center for Infectious Disease"/>
            <person name="Wu L."/>
            <person name="Ma J."/>
        </authorList>
    </citation>
    <scope>NUCLEOTIDE SEQUENCE [LARGE SCALE GENOMIC DNA]</scope>
    <source>
        <strain evidence="3 4">JCM 14942</strain>
    </source>
</reference>
<dbReference type="InterPro" id="IPR036291">
    <property type="entry name" value="NAD(P)-bd_dom_sf"/>
</dbReference>
<comment type="caution">
    <text evidence="3">The sequence shown here is derived from an EMBL/GenBank/DDBJ whole genome shotgun (WGS) entry which is preliminary data.</text>
</comment>
<evidence type="ECO:0000313" key="4">
    <source>
        <dbReference type="Proteomes" id="UP001500842"/>
    </source>
</evidence>
<dbReference type="PROSITE" id="PS00061">
    <property type="entry name" value="ADH_SHORT"/>
    <property type="match status" value="1"/>
</dbReference>
<comment type="similarity">
    <text evidence="1">Belongs to the short-chain dehydrogenases/reductases (SDR) family.</text>
</comment>
<evidence type="ECO:0000313" key="3">
    <source>
        <dbReference type="EMBL" id="GAA1517005.1"/>
    </source>
</evidence>
<dbReference type="PANTHER" id="PTHR43669:SF3">
    <property type="entry name" value="ALCOHOL DEHYDROGENASE, PUTATIVE (AFU_ORTHOLOGUE AFUA_3G03445)-RELATED"/>
    <property type="match status" value="1"/>
</dbReference>
<protein>
    <submittedName>
        <fullName evidence="3">SDR family NAD(P)-dependent oxidoreductase</fullName>
    </submittedName>
</protein>